<dbReference type="AlphaFoldDB" id="A0A0D2LSM3"/>
<reference evidence="2" key="1">
    <citation type="submission" date="2014-04" db="EMBL/GenBank/DDBJ databases">
        <title>Evolutionary Origins and Diversification of the Mycorrhizal Mutualists.</title>
        <authorList>
            <consortium name="DOE Joint Genome Institute"/>
            <consortium name="Mycorrhizal Genomics Consortium"/>
            <person name="Kohler A."/>
            <person name="Kuo A."/>
            <person name="Nagy L.G."/>
            <person name="Floudas D."/>
            <person name="Copeland A."/>
            <person name="Barry K.W."/>
            <person name="Cichocki N."/>
            <person name="Veneault-Fourrey C."/>
            <person name="LaButti K."/>
            <person name="Lindquist E.A."/>
            <person name="Lipzen A."/>
            <person name="Lundell T."/>
            <person name="Morin E."/>
            <person name="Murat C."/>
            <person name="Riley R."/>
            <person name="Ohm R."/>
            <person name="Sun H."/>
            <person name="Tunlid A."/>
            <person name="Henrissat B."/>
            <person name="Grigoriev I.V."/>
            <person name="Hibbett D.S."/>
            <person name="Martin F."/>
        </authorList>
    </citation>
    <scope>NUCLEOTIDE SEQUENCE [LARGE SCALE GENOMIC DNA]</scope>
    <source>
        <strain evidence="2">FD-334 SS-4</strain>
    </source>
</reference>
<dbReference type="EMBL" id="KN817711">
    <property type="protein sequence ID" value="KJA13828.1"/>
    <property type="molecule type" value="Genomic_DNA"/>
</dbReference>
<gene>
    <name evidence="1" type="ORF">HYPSUDRAFT_209215</name>
</gene>
<dbReference type="OrthoDB" id="3254429at2759"/>
<accession>A0A0D2LSM3</accession>
<organism evidence="1 2">
    <name type="scientific">Hypholoma sublateritium (strain FD-334 SS-4)</name>
    <dbReference type="NCBI Taxonomy" id="945553"/>
    <lineage>
        <taxon>Eukaryota</taxon>
        <taxon>Fungi</taxon>
        <taxon>Dikarya</taxon>
        <taxon>Basidiomycota</taxon>
        <taxon>Agaricomycotina</taxon>
        <taxon>Agaricomycetes</taxon>
        <taxon>Agaricomycetidae</taxon>
        <taxon>Agaricales</taxon>
        <taxon>Agaricineae</taxon>
        <taxon>Strophariaceae</taxon>
        <taxon>Hypholoma</taxon>
    </lineage>
</organism>
<name>A0A0D2LSM3_HYPSF</name>
<evidence type="ECO:0000313" key="1">
    <source>
        <dbReference type="EMBL" id="KJA13828.1"/>
    </source>
</evidence>
<evidence type="ECO:0000313" key="2">
    <source>
        <dbReference type="Proteomes" id="UP000054270"/>
    </source>
</evidence>
<proteinExistence type="predicted"/>
<sequence length="200" mass="21043">MPLTSTASPSIPCSSALLPRSSIVTPVSLSASLASSPGYRVPIDEDEPTTFSGYSRFSTATTAMSRNSADVLAATTNCDSEYRIPAGVLNTAHGSALRPEWLADQASRMPVATASAFSRSILQLRLPTEGLADEDVWWVVIQGLRPGAYQGRLAAFSAAGDGLRPIVVKKSTTHMQALAAFGQASMQGLVFTHTPHPPPT</sequence>
<keyword evidence="2" id="KW-1185">Reference proteome</keyword>
<dbReference type="Proteomes" id="UP000054270">
    <property type="component" value="Unassembled WGS sequence"/>
</dbReference>
<protein>
    <submittedName>
        <fullName evidence="1">Uncharacterized protein</fullName>
    </submittedName>
</protein>